<dbReference type="Pfam" id="PF13302">
    <property type="entry name" value="Acetyltransf_3"/>
    <property type="match status" value="1"/>
</dbReference>
<proteinExistence type="predicted"/>
<sequence>MTTIPLSIWRGPRVHLRAFALADANVYQAWDHDSDQARALWEIPWPRSPEGDRRWAEQEAERGATGDNIRLVIADGTDTAIGDITTHDCDPRVGTFSYGITIAAAHRGQGYATEALGLLFRYLFEERRYQKAWVIINGFNGASIALHERLGFSREGQLRRMTYTRGEYHDQLIYGLLREEWTARQRDPGQSTS</sequence>
<dbReference type="GO" id="GO:1990189">
    <property type="term" value="F:protein N-terminal-serine acetyltransferase activity"/>
    <property type="evidence" value="ECO:0007669"/>
    <property type="project" value="TreeGrafter"/>
</dbReference>
<dbReference type="SUPFAM" id="SSF55729">
    <property type="entry name" value="Acyl-CoA N-acyltransferases (Nat)"/>
    <property type="match status" value="1"/>
</dbReference>
<accession>A0A6J4UCY0</accession>
<gene>
    <name evidence="2" type="ORF">AVDCRST_MAG33-414</name>
</gene>
<protein>
    <recommendedName>
        <fullName evidence="1">N-acetyltransferase domain-containing protein</fullName>
    </recommendedName>
</protein>
<dbReference type="Gene3D" id="3.40.630.30">
    <property type="match status" value="1"/>
</dbReference>
<dbReference type="GO" id="GO:0005737">
    <property type="term" value="C:cytoplasm"/>
    <property type="evidence" value="ECO:0007669"/>
    <property type="project" value="TreeGrafter"/>
</dbReference>
<dbReference type="InterPro" id="IPR016181">
    <property type="entry name" value="Acyl_CoA_acyltransferase"/>
</dbReference>
<dbReference type="InterPro" id="IPR051908">
    <property type="entry name" value="Ribosomal_N-acetyltransferase"/>
</dbReference>
<dbReference type="PANTHER" id="PTHR43441:SF2">
    <property type="entry name" value="FAMILY ACETYLTRANSFERASE, PUTATIVE (AFU_ORTHOLOGUE AFUA_7G00850)-RELATED"/>
    <property type="match status" value="1"/>
</dbReference>
<name>A0A6J4UCY0_9BACT</name>
<dbReference type="InterPro" id="IPR000182">
    <property type="entry name" value="GNAT_dom"/>
</dbReference>
<feature type="domain" description="N-acetyltransferase" evidence="1">
    <location>
        <begin position="24"/>
        <end position="179"/>
    </location>
</feature>
<dbReference type="GO" id="GO:0008999">
    <property type="term" value="F:protein-N-terminal-alanine acetyltransferase activity"/>
    <property type="evidence" value="ECO:0007669"/>
    <property type="project" value="TreeGrafter"/>
</dbReference>
<dbReference type="EMBL" id="CADCWK010000036">
    <property type="protein sequence ID" value="CAA9545898.1"/>
    <property type="molecule type" value="Genomic_DNA"/>
</dbReference>
<reference evidence="2" key="1">
    <citation type="submission" date="2020-02" db="EMBL/GenBank/DDBJ databases">
        <authorList>
            <person name="Meier V. D."/>
        </authorList>
    </citation>
    <scope>NUCLEOTIDE SEQUENCE</scope>
    <source>
        <strain evidence="2">AVDCRST_MAG33</strain>
    </source>
</reference>
<dbReference type="PANTHER" id="PTHR43441">
    <property type="entry name" value="RIBOSOMAL-PROTEIN-SERINE ACETYLTRANSFERASE"/>
    <property type="match status" value="1"/>
</dbReference>
<dbReference type="AlphaFoldDB" id="A0A6J4UCY0"/>
<evidence type="ECO:0000313" key="2">
    <source>
        <dbReference type="EMBL" id="CAA9545898.1"/>
    </source>
</evidence>
<organism evidence="2">
    <name type="scientific">uncultured Thermomicrobiales bacterium</name>
    <dbReference type="NCBI Taxonomy" id="1645740"/>
    <lineage>
        <taxon>Bacteria</taxon>
        <taxon>Pseudomonadati</taxon>
        <taxon>Thermomicrobiota</taxon>
        <taxon>Thermomicrobia</taxon>
        <taxon>Thermomicrobiales</taxon>
        <taxon>environmental samples</taxon>
    </lineage>
</organism>
<dbReference type="PROSITE" id="PS51186">
    <property type="entry name" value="GNAT"/>
    <property type="match status" value="1"/>
</dbReference>
<evidence type="ECO:0000259" key="1">
    <source>
        <dbReference type="PROSITE" id="PS51186"/>
    </source>
</evidence>